<dbReference type="Proteomes" id="UP001501009">
    <property type="component" value="Unassembled WGS sequence"/>
</dbReference>
<feature type="domain" description="SHOCT" evidence="2">
    <location>
        <begin position="71"/>
        <end position="98"/>
    </location>
</feature>
<evidence type="ECO:0000259" key="2">
    <source>
        <dbReference type="Pfam" id="PF09851"/>
    </source>
</evidence>
<sequence length="100" mass="10370">MPLGRRRPLLRGALVGGTAYAAGRRAAQTQQHEADQQAAIDQLQAQQAAPPAAPPPPPAAAQPSAGSALLDELKRLGELRDQGVLTDEEFAAAKARLLGT</sequence>
<dbReference type="InterPro" id="IPR018649">
    <property type="entry name" value="SHOCT"/>
</dbReference>
<dbReference type="EMBL" id="BAABDE010000002">
    <property type="protein sequence ID" value="GAA3772008.1"/>
    <property type="molecule type" value="Genomic_DNA"/>
</dbReference>
<name>A0ABP7GVI1_9ACTN</name>
<comment type="caution">
    <text evidence="3">The sequence shown here is derived from an EMBL/GenBank/DDBJ whole genome shotgun (WGS) entry which is preliminary data.</text>
</comment>
<protein>
    <recommendedName>
        <fullName evidence="2">SHOCT domain-containing protein</fullName>
    </recommendedName>
</protein>
<feature type="compositionally biased region" description="Pro residues" evidence="1">
    <location>
        <begin position="51"/>
        <end position="60"/>
    </location>
</feature>
<accession>A0ABP7GVI1</accession>
<feature type="region of interest" description="Disordered" evidence="1">
    <location>
        <begin position="24"/>
        <end position="66"/>
    </location>
</feature>
<dbReference type="RefSeq" id="WP_275770091.1">
    <property type="nucleotide sequence ID" value="NZ_BAABDE010000002.1"/>
</dbReference>
<evidence type="ECO:0000256" key="1">
    <source>
        <dbReference type="SAM" id="MobiDB-lite"/>
    </source>
</evidence>
<evidence type="ECO:0000313" key="4">
    <source>
        <dbReference type="Proteomes" id="UP001501009"/>
    </source>
</evidence>
<proteinExistence type="predicted"/>
<dbReference type="Pfam" id="PF09851">
    <property type="entry name" value="SHOCT"/>
    <property type="match status" value="1"/>
</dbReference>
<keyword evidence="4" id="KW-1185">Reference proteome</keyword>
<organism evidence="3 4">
    <name type="scientific">Streptomyces coacervatus</name>
    <dbReference type="NCBI Taxonomy" id="647381"/>
    <lineage>
        <taxon>Bacteria</taxon>
        <taxon>Bacillati</taxon>
        <taxon>Actinomycetota</taxon>
        <taxon>Actinomycetes</taxon>
        <taxon>Kitasatosporales</taxon>
        <taxon>Streptomycetaceae</taxon>
        <taxon>Streptomyces</taxon>
    </lineage>
</organism>
<feature type="compositionally biased region" description="Low complexity" evidence="1">
    <location>
        <begin position="24"/>
        <end position="50"/>
    </location>
</feature>
<gene>
    <name evidence="3" type="ORF">GCM10022403_004100</name>
</gene>
<reference evidence="4" key="1">
    <citation type="journal article" date="2019" name="Int. J. Syst. Evol. Microbiol.">
        <title>The Global Catalogue of Microorganisms (GCM) 10K type strain sequencing project: providing services to taxonomists for standard genome sequencing and annotation.</title>
        <authorList>
            <consortium name="The Broad Institute Genomics Platform"/>
            <consortium name="The Broad Institute Genome Sequencing Center for Infectious Disease"/>
            <person name="Wu L."/>
            <person name="Ma J."/>
        </authorList>
    </citation>
    <scope>NUCLEOTIDE SEQUENCE [LARGE SCALE GENOMIC DNA]</scope>
    <source>
        <strain evidence="4">JCM 17138</strain>
    </source>
</reference>
<evidence type="ECO:0000313" key="3">
    <source>
        <dbReference type="EMBL" id="GAA3772008.1"/>
    </source>
</evidence>